<keyword evidence="3" id="KW-0633">Potassium transport</keyword>
<evidence type="ECO:0000256" key="6">
    <source>
        <dbReference type="ARBA" id="ARBA00022882"/>
    </source>
</evidence>
<dbReference type="EMBL" id="QEAP01000134">
    <property type="protein sequence ID" value="TPX74267.1"/>
    <property type="molecule type" value="Genomic_DNA"/>
</dbReference>
<feature type="transmembrane region" description="Helical" evidence="13">
    <location>
        <begin position="405"/>
        <end position="430"/>
    </location>
</feature>
<dbReference type="Gene3D" id="1.10.287.70">
    <property type="match status" value="1"/>
</dbReference>
<dbReference type="GO" id="GO:0008076">
    <property type="term" value="C:voltage-gated potassium channel complex"/>
    <property type="evidence" value="ECO:0007669"/>
    <property type="project" value="InterPro"/>
</dbReference>
<evidence type="ECO:0000256" key="9">
    <source>
        <dbReference type="ARBA" id="ARBA00023065"/>
    </source>
</evidence>
<evidence type="ECO:0000256" key="3">
    <source>
        <dbReference type="ARBA" id="ARBA00022538"/>
    </source>
</evidence>
<comment type="caution">
    <text evidence="15">The sequence shown here is derived from an EMBL/GenBank/DDBJ whole genome shotgun (WGS) entry which is preliminary data.</text>
</comment>
<keyword evidence="9" id="KW-0406">Ion transport</keyword>
<dbReference type="STRING" id="246404.A0A507FFC9"/>
<proteinExistence type="predicted"/>
<evidence type="ECO:0000313" key="15">
    <source>
        <dbReference type="EMBL" id="TPX74267.1"/>
    </source>
</evidence>
<evidence type="ECO:0000256" key="5">
    <source>
        <dbReference type="ARBA" id="ARBA00022826"/>
    </source>
</evidence>
<evidence type="ECO:0000256" key="12">
    <source>
        <dbReference type="SAM" id="MobiDB-lite"/>
    </source>
</evidence>
<evidence type="ECO:0000256" key="13">
    <source>
        <dbReference type="SAM" id="Phobius"/>
    </source>
</evidence>
<evidence type="ECO:0000256" key="8">
    <source>
        <dbReference type="ARBA" id="ARBA00022989"/>
    </source>
</evidence>
<keyword evidence="10 13" id="KW-0472">Membrane</keyword>
<dbReference type="GO" id="GO:0005249">
    <property type="term" value="F:voltage-gated potassium channel activity"/>
    <property type="evidence" value="ECO:0007669"/>
    <property type="project" value="InterPro"/>
</dbReference>
<dbReference type="Proteomes" id="UP000320333">
    <property type="component" value="Unassembled WGS sequence"/>
</dbReference>
<gene>
    <name evidence="15" type="ORF">CcCBS67573_g04458</name>
</gene>
<dbReference type="PANTHER" id="PTHR11537:SF254">
    <property type="entry name" value="POTASSIUM VOLTAGE-GATED CHANNEL PROTEIN SHAB"/>
    <property type="match status" value="1"/>
</dbReference>
<evidence type="ECO:0000256" key="10">
    <source>
        <dbReference type="ARBA" id="ARBA00023136"/>
    </source>
</evidence>
<dbReference type="GO" id="GO:0001508">
    <property type="term" value="P:action potential"/>
    <property type="evidence" value="ECO:0007669"/>
    <property type="project" value="TreeGrafter"/>
</dbReference>
<keyword evidence="11" id="KW-0407">Ion channel</keyword>
<dbReference type="AlphaFoldDB" id="A0A507FFC9"/>
<accession>A0A507FFC9</accession>
<keyword evidence="6" id="KW-0851">Voltage-gated channel</keyword>
<protein>
    <recommendedName>
        <fullName evidence="14">Ion transport domain-containing protein</fullName>
    </recommendedName>
</protein>
<feature type="compositionally biased region" description="Polar residues" evidence="12">
    <location>
        <begin position="25"/>
        <end position="37"/>
    </location>
</feature>
<dbReference type="PANTHER" id="PTHR11537">
    <property type="entry name" value="VOLTAGE-GATED POTASSIUM CHANNEL"/>
    <property type="match status" value="1"/>
</dbReference>
<dbReference type="InterPro" id="IPR005821">
    <property type="entry name" value="Ion_trans_dom"/>
</dbReference>
<evidence type="ECO:0000256" key="4">
    <source>
        <dbReference type="ARBA" id="ARBA00022692"/>
    </source>
</evidence>
<keyword evidence="7" id="KW-0630">Potassium</keyword>
<dbReference type="InterPro" id="IPR027359">
    <property type="entry name" value="Volt_channel_dom_sf"/>
</dbReference>
<evidence type="ECO:0000256" key="2">
    <source>
        <dbReference type="ARBA" id="ARBA00022448"/>
    </source>
</evidence>
<keyword evidence="16" id="KW-1185">Reference proteome</keyword>
<feature type="transmembrane region" description="Helical" evidence="13">
    <location>
        <begin position="275"/>
        <end position="296"/>
    </location>
</feature>
<evidence type="ECO:0000313" key="16">
    <source>
        <dbReference type="Proteomes" id="UP000320333"/>
    </source>
</evidence>
<feature type="transmembrane region" description="Helical" evidence="13">
    <location>
        <begin position="245"/>
        <end position="263"/>
    </location>
</feature>
<keyword evidence="8 13" id="KW-1133">Transmembrane helix</keyword>
<sequence length="898" mass="100254">MFGSIAAVAAGVEASGERRTHSARLPSSNNQNPLSESNSDRSARTTPRIPLQSVAVTPKTPTTSPGGEFLVSTDRLVSNASFNTSTHLNDILNTANGVTNPSIPISNPTGLGITGDKMTETVKRLHRVRLNDAADELPDDRPNNDAISENGSWFSDNDSIVETTILESYLEELIVASAHMAPWRARMFLLFNAGTVIPFKMMDIDLVTSAYMCLAEQHRHRLAQINLNAAISVARVILLSKLMNFFFLCIVLLAVLLLCITTMPELTITNFRVIFVLESVCMFFFVVEIIIQCICLHRHPANSLRSILPATLQKGYKYFLMVSTITLTDRKVHRITTGIEPQPKHFRFITNPNGRSNNNAAAGFPKHSNDTLGATTTPNELERLEERAKRPVFVHLNSEQRQWTWIFVDVLATLPFVIEIIVLGANTVMVHGTFDDMLIKMYSWNNTSDWFAILRLLRTLRLTKIGQKSEKVRLLWRAITNSMDGILMLLVALPMFLIFMSFYLFYAEQFFSDVVGGVWYYPDGSKSVFQSVADAMWLLMATVTTTGYGDVVPKTALGKLTLGIAMFLSLFIVAFPLTLITMQYSHHARLFSEQKRAHAEAIRELHERLVADEAVLFKRTNVPPPSNPSPDGIIPTPATSSTVDLNHMTTRSMSHFNATTARSSFVKLMNMGDYLSASSSSSTSRGKADDDTVTPKVSAAARPSHLVNTMFQIEDVVEDRERKLSMSPMSETPPAMLHTPSALSQSITATAAIQVPPRRLIAHRRSITHFNNSTSNRSQENLSASFESSTSDNGVITSDEQFVDIDTSRVPYTFQSLPSFPPPPQKSRSVGPHSGFKDIEKEVDAVLLDKHPKTVVVKVQDWKLEYREERREDVLTVRVRCRDEDAYRRLMKVLADFG</sequence>
<evidence type="ECO:0000256" key="1">
    <source>
        <dbReference type="ARBA" id="ARBA00004141"/>
    </source>
</evidence>
<keyword evidence="4 13" id="KW-0812">Transmembrane</keyword>
<evidence type="ECO:0000256" key="11">
    <source>
        <dbReference type="ARBA" id="ARBA00023303"/>
    </source>
</evidence>
<feature type="transmembrane region" description="Helical" evidence="13">
    <location>
        <begin position="560"/>
        <end position="582"/>
    </location>
</feature>
<feature type="region of interest" description="Disordered" evidence="12">
    <location>
        <begin position="771"/>
        <end position="793"/>
    </location>
</feature>
<feature type="domain" description="Ion transport" evidence="14">
    <location>
        <begin position="404"/>
        <end position="586"/>
    </location>
</feature>
<comment type="subcellular location">
    <subcellularLocation>
        <location evidence="1">Membrane</location>
        <topology evidence="1">Multi-pass membrane protein</topology>
    </subcellularLocation>
</comment>
<dbReference type="Pfam" id="PF00520">
    <property type="entry name" value="Ion_trans"/>
    <property type="match status" value="1"/>
</dbReference>
<dbReference type="InterPro" id="IPR028325">
    <property type="entry name" value="VG_K_chnl"/>
</dbReference>
<feature type="transmembrane region" description="Helical" evidence="13">
    <location>
        <begin position="486"/>
        <end position="507"/>
    </location>
</feature>
<dbReference type="SUPFAM" id="SSF81324">
    <property type="entry name" value="Voltage-gated potassium channels"/>
    <property type="match status" value="1"/>
</dbReference>
<dbReference type="Gene3D" id="1.20.120.350">
    <property type="entry name" value="Voltage-gated potassium channels. Chain C"/>
    <property type="match status" value="1"/>
</dbReference>
<organism evidence="15 16">
    <name type="scientific">Chytriomyces confervae</name>
    <dbReference type="NCBI Taxonomy" id="246404"/>
    <lineage>
        <taxon>Eukaryota</taxon>
        <taxon>Fungi</taxon>
        <taxon>Fungi incertae sedis</taxon>
        <taxon>Chytridiomycota</taxon>
        <taxon>Chytridiomycota incertae sedis</taxon>
        <taxon>Chytridiomycetes</taxon>
        <taxon>Chytridiales</taxon>
        <taxon>Chytriomycetaceae</taxon>
        <taxon>Chytriomyces</taxon>
    </lineage>
</organism>
<evidence type="ECO:0000259" key="14">
    <source>
        <dbReference type="Pfam" id="PF00520"/>
    </source>
</evidence>
<keyword evidence="2" id="KW-0813">Transport</keyword>
<dbReference type="OrthoDB" id="415460at2759"/>
<feature type="region of interest" description="Disordered" evidence="12">
    <location>
        <begin position="11"/>
        <end position="69"/>
    </location>
</feature>
<reference evidence="15 16" key="1">
    <citation type="journal article" date="2019" name="Sci. Rep.">
        <title>Comparative genomics of chytrid fungi reveal insights into the obligate biotrophic and pathogenic lifestyle of Synchytrium endobioticum.</title>
        <authorList>
            <person name="van de Vossenberg B.T.L.H."/>
            <person name="Warris S."/>
            <person name="Nguyen H.D.T."/>
            <person name="van Gent-Pelzer M.P.E."/>
            <person name="Joly D.L."/>
            <person name="van de Geest H.C."/>
            <person name="Bonants P.J.M."/>
            <person name="Smith D.S."/>
            <person name="Levesque C.A."/>
            <person name="van der Lee T.A.J."/>
        </authorList>
    </citation>
    <scope>NUCLEOTIDE SEQUENCE [LARGE SCALE GENOMIC DNA]</scope>
    <source>
        <strain evidence="15 16">CBS 675.73</strain>
    </source>
</reference>
<keyword evidence="5" id="KW-0631">Potassium channel</keyword>
<feature type="region of interest" description="Disordered" evidence="12">
    <location>
        <begin position="676"/>
        <end position="698"/>
    </location>
</feature>
<name>A0A507FFC9_9FUNG</name>
<evidence type="ECO:0000256" key="7">
    <source>
        <dbReference type="ARBA" id="ARBA00022958"/>
    </source>
</evidence>